<evidence type="ECO:0000256" key="2">
    <source>
        <dbReference type="PROSITE-ProRule" id="PRU00108"/>
    </source>
</evidence>
<dbReference type="PROSITE" id="PS50071">
    <property type="entry name" value="HOMEOBOX_2"/>
    <property type="match status" value="1"/>
</dbReference>
<evidence type="ECO:0000256" key="1">
    <source>
        <dbReference type="ARBA" id="ARBA00004123"/>
    </source>
</evidence>
<keyword evidence="6" id="KW-1185">Reference proteome</keyword>
<dbReference type="GO" id="GO:0000978">
    <property type="term" value="F:RNA polymerase II cis-regulatory region sequence-specific DNA binding"/>
    <property type="evidence" value="ECO:0007669"/>
    <property type="project" value="TreeGrafter"/>
</dbReference>
<reference evidence="7" key="1">
    <citation type="submission" date="2025-08" db="UniProtKB">
        <authorList>
            <consortium name="RefSeq"/>
        </authorList>
    </citation>
    <scope>IDENTIFICATION</scope>
    <source>
        <strain evidence="7">Quisiro</strain>
        <tissue evidence="7">Liver</tissue>
    </source>
</reference>
<protein>
    <submittedName>
        <fullName evidence="7">Ventral homeobox</fullName>
    </submittedName>
</protein>
<name>A0A2I4D6J4_AUSLI</name>
<proteinExistence type="predicted"/>
<evidence type="ECO:0000256" key="4">
    <source>
        <dbReference type="SAM" id="MobiDB-lite"/>
    </source>
</evidence>
<dbReference type="SUPFAM" id="SSF46689">
    <property type="entry name" value="Homeodomain-like"/>
    <property type="match status" value="1"/>
</dbReference>
<dbReference type="SMART" id="SM00389">
    <property type="entry name" value="HOX"/>
    <property type="match status" value="1"/>
</dbReference>
<dbReference type="RefSeq" id="XP_013887857.1">
    <property type="nucleotide sequence ID" value="XM_014032403.1"/>
</dbReference>
<dbReference type="InParanoid" id="A0A2I4D6J4"/>
<evidence type="ECO:0000259" key="5">
    <source>
        <dbReference type="PROSITE" id="PS50071"/>
    </source>
</evidence>
<feature type="region of interest" description="Disordered" evidence="4">
    <location>
        <begin position="79"/>
        <end position="151"/>
    </location>
</feature>
<dbReference type="PANTHER" id="PTHR24340">
    <property type="entry name" value="HOMEOBOX PROTEIN NKX"/>
    <property type="match status" value="1"/>
</dbReference>
<feature type="domain" description="Homeobox" evidence="5">
    <location>
        <begin position="141"/>
        <end position="201"/>
    </location>
</feature>
<dbReference type="GO" id="GO:0030154">
    <property type="term" value="P:cell differentiation"/>
    <property type="evidence" value="ECO:0007669"/>
    <property type="project" value="TreeGrafter"/>
</dbReference>
<feature type="compositionally biased region" description="Basic and acidic residues" evidence="4">
    <location>
        <begin position="94"/>
        <end position="104"/>
    </location>
</feature>
<dbReference type="Pfam" id="PF00046">
    <property type="entry name" value="Homeodomain"/>
    <property type="match status" value="1"/>
</dbReference>
<dbReference type="InterPro" id="IPR050394">
    <property type="entry name" value="Homeobox_NK-like"/>
</dbReference>
<dbReference type="PANTHER" id="PTHR24340:SF112">
    <property type="entry name" value="VENT HOMEOBOX"/>
    <property type="match status" value="1"/>
</dbReference>
<dbReference type="InterPro" id="IPR009057">
    <property type="entry name" value="Homeodomain-like_sf"/>
</dbReference>
<keyword evidence="2 3" id="KW-0371">Homeobox</keyword>
<accession>A0A2I4D6J4</accession>
<evidence type="ECO:0000313" key="6">
    <source>
        <dbReference type="Proteomes" id="UP000192220"/>
    </source>
</evidence>
<keyword evidence="2 3" id="KW-0238">DNA-binding</keyword>
<dbReference type="InterPro" id="IPR001356">
    <property type="entry name" value="HD"/>
</dbReference>
<dbReference type="Proteomes" id="UP000192220">
    <property type="component" value="Unplaced"/>
</dbReference>
<dbReference type="GeneID" id="106535404"/>
<feature type="DNA-binding region" description="Homeobox" evidence="2">
    <location>
        <begin position="143"/>
        <end position="202"/>
    </location>
</feature>
<gene>
    <name evidence="7" type="primary">vox</name>
</gene>
<organism evidence="6 7">
    <name type="scientific">Austrofundulus limnaeus</name>
    <name type="common">Annual killifish</name>
    <dbReference type="NCBI Taxonomy" id="52670"/>
    <lineage>
        <taxon>Eukaryota</taxon>
        <taxon>Metazoa</taxon>
        <taxon>Chordata</taxon>
        <taxon>Craniata</taxon>
        <taxon>Vertebrata</taxon>
        <taxon>Euteleostomi</taxon>
        <taxon>Actinopterygii</taxon>
        <taxon>Neopterygii</taxon>
        <taxon>Teleostei</taxon>
        <taxon>Neoteleostei</taxon>
        <taxon>Acanthomorphata</taxon>
        <taxon>Ovalentaria</taxon>
        <taxon>Atherinomorphae</taxon>
        <taxon>Cyprinodontiformes</taxon>
        <taxon>Rivulidae</taxon>
        <taxon>Austrofundulus</taxon>
    </lineage>
</organism>
<comment type="subcellular location">
    <subcellularLocation>
        <location evidence="1 2 3">Nucleus</location>
    </subcellularLocation>
</comment>
<feature type="compositionally biased region" description="Low complexity" evidence="4">
    <location>
        <begin position="105"/>
        <end position="115"/>
    </location>
</feature>
<keyword evidence="2 3" id="KW-0539">Nucleus</keyword>
<dbReference type="GO" id="GO:0000981">
    <property type="term" value="F:DNA-binding transcription factor activity, RNA polymerase II-specific"/>
    <property type="evidence" value="ECO:0007669"/>
    <property type="project" value="TreeGrafter"/>
</dbReference>
<dbReference type="OrthoDB" id="6159439at2759"/>
<dbReference type="KEGG" id="alim:106535404"/>
<dbReference type="CDD" id="cd00086">
    <property type="entry name" value="homeodomain"/>
    <property type="match status" value="1"/>
</dbReference>
<sequence>MQIWRELGNYKGTDRLRTATHNPDPPHTSAGPPRARTMKFFSVDWLAQSHHQERAVVHAHRPPHVPCMVQPRAPTFGQSHLQAKPKAWKPPQQPEDRGDREDRSSLSSSPCPEVSGDSSGYESEAACSEGVSSVDGGCEDARPRRARTKFSPEQVSRLERIFSKHKYLDAGERLKTADRLDLTETQVRTWFQNRRMKLKREVQDFLAPQIPAVRLRYQHGPCSGPSPPYLLLGVPQLLLLQQQQLLQQQPAPHLC</sequence>
<feature type="region of interest" description="Disordered" evidence="4">
    <location>
        <begin position="1"/>
        <end position="35"/>
    </location>
</feature>
<evidence type="ECO:0000313" key="7">
    <source>
        <dbReference type="RefSeq" id="XP_013887857.1"/>
    </source>
</evidence>
<dbReference type="AlphaFoldDB" id="A0A2I4D6J4"/>
<dbReference type="CTD" id="64807"/>
<dbReference type="Gene3D" id="1.10.10.60">
    <property type="entry name" value="Homeodomain-like"/>
    <property type="match status" value="1"/>
</dbReference>
<dbReference type="GO" id="GO:0005634">
    <property type="term" value="C:nucleus"/>
    <property type="evidence" value="ECO:0007669"/>
    <property type="project" value="UniProtKB-SubCell"/>
</dbReference>
<evidence type="ECO:0000256" key="3">
    <source>
        <dbReference type="RuleBase" id="RU000682"/>
    </source>
</evidence>